<evidence type="ECO:0000259" key="6">
    <source>
        <dbReference type="PROSITE" id="PS50222"/>
    </source>
</evidence>
<dbReference type="Pfam" id="PF13499">
    <property type="entry name" value="EF-hand_7"/>
    <property type="match status" value="1"/>
</dbReference>
<keyword evidence="5" id="KW-0599">Photoprotein</keyword>
<dbReference type="InterPro" id="IPR011992">
    <property type="entry name" value="EF-hand-dom_pair"/>
</dbReference>
<reference evidence="8" key="1">
    <citation type="submission" date="2025-08" db="UniProtKB">
        <authorList>
            <consortium name="RefSeq"/>
        </authorList>
    </citation>
    <scope>IDENTIFICATION</scope>
</reference>
<dbReference type="SUPFAM" id="SSF47473">
    <property type="entry name" value="EF-hand"/>
    <property type="match status" value="1"/>
</dbReference>
<evidence type="ECO:0000256" key="1">
    <source>
        <dbReference type="ARBA" id="ARBA00007828"/>
    </source>
</evidence>
<dbReference type="InterPro" id="IPR018247">
    <property type="entry name" value="EF_Hand_1_Ca_BS"/>
</dbReference>
<dbReference type="PANTHER" id="PTHR23050">
    <property type="entry name" value="CALCIUM BINDING PROTEIN"/>
    <property type="match status" value="1"/>
</dbReference>
<comment type="similarity">
    <text evidence="1">Belongs to the aequorin family.</text>
</comment>
<dbReference type="Proteomes" id="UP001652625">
    <property type="component" value="Chromosome 09"/>
</dbReference>
<feature type="domain" description="EF-hand" evidence="6">
    <location>
        <begin position="67"/>
        <end position="102"/>
    </location>
</feature>
<keyword evidence="4" id="KW-0455">Luminescence</keyword>
<evidence type="ECO:0000313" key="7">
    <source>
        <dbReference type="Proteomes" id="UP001652625"/>
    </source>
</evidence>
<dbReference type="SMART" id="SM00054">
    <property type="entry name" value="EFh"/>
    <property type="match status" value="3"/>
</dbReference>
<dbReference type="PROSITE" id="PS00018">
    <property type="entry name" value="EF_HAND_1"/>
    <property type="match status" value="2"/>
</dbReference>
<evidence type="ECO:0000256" key="4">
    <source>
        <dbReference type="ARBA" id="ARBA00023223"/>
    </source>
</evidence>
<sequence>MSLNSVKKVDLKQKVNLKANIKNNEDVFSQTFDLEIIECFKIFDINGSGMITANDLLVAISEFGFKFSRDDIDILMEEIDAAGLGGITFNNFKDIVRRVLTERPTEIELESVFNFIDKSNDGYVSSVDLQLVFRQCGEMYTADECLKFIEECSSKKKGLFTLDEFKDYCKTVFQDGSNQTTDDKLPTDHEEELLIAERELMQKI</sequence>
<accession>A0ABM4CL39</accession>
<dbReference type="GeneID" id="136085089"/>
<proteinExistence type="inferred from homology"/>
<organism evidence="7 8">
    <name type="scientific">Hydra vulgaris</name>
    <name type="common">Hydra</name>
    <name type="synonym">Hydra attenuata</name>
    <dbReference type="NCBI Taxonomy" id="6087"/>
    <lineage>
        <taxon>Eukaryota</taxon>
        <taxon>Metazoa</taxon>
        <taxon>Cnidaria</taxon>
        <taxon>Hydrozoa</taxon>
        <taxon>Hydroidolina</taxon>
        <taxon>Anthoathecata</taxon>
        <taxon>Aplanulata</taxon>
        <taxon>Hydridae</taxon>
        <taxon>Hydra</taxon>
    </lineage>
</organism>
<dbReference type="InterPro" id="IPR002048">
    <property type="entry name" value="EF_hand_dom"/>
</dbReference>
<dbReference type="PROSITE" id="PS50222">
    <property type="entry name" value="EF_HAND_2"/>
    <property type="match status" value="3"/>
</dbReference>
<dbReference type="InterPro" id="IPR050145">
    <property type="entry name" value="Centrin_CML-like"/>
</dbReference>
<keyword evidence="2" id="KW-0677">Repeat</keyword>
<name>A0ABM4CL39_HYDVU</name>
<evidence type="ECO:0000313" key="8">
    <source>
        <dbReference type="RefSeq" id="XP_065662491.1"/>
    </source>
</evidence>
<feature type="domain" description="EF-hand" evidence="6">
    <location>
        <begin position="104"/>
        <end position="139"/>
    </location>
</feature>
<feature type="domain" description="EF-hand" evidence="6">
    <location>
        <begin position="31"/>
        <end position="66"/>
    </location>
</feature>
<dbReference type="Gene3D" id="1.10.238.10">
    <property type="entry name" value="EF-hand"/>
    <property type="match status" value="1"/>
</dbReference>
<keyword evidence="7" id="KW-1185">Reference proteome</keyword>
<evidence type="ECO:0000256" key="3">
    <source>
        <dbReference type="ARBA" id="ARBA00022837"/>
    </source>
</evidence>
<gene>
    <name evidence="8" type="primary">LOC136085089</name>
</gene>
<evidence type="ECO:0000256" key="5">
    <source>
        <dbReference type="ARBA" id="ARBA00023262"/>
    </source>
</evidence>
<protein>
    <submittedName>
        <fullName evidence="8">Uncharacterized protein LOC136085089</fullName>
    </submittedName>
</protein>
<evidence type="ECO:0000256" key="2">
    <source>
        <dbReference type="ARBA" id="ARBA00022737"/>
    </source>
</evidence>
<keyword evidence="3" id="KW-0106">Calcium</keyword>
<dbReference type="RefSeq" id="XP_065662491.1">
    <property type="nucleotide sequence ID" value="XM_065806419.1"/>
</dbReference>